<dbReference type="OrthoDB" id="4232400at2759"/>
<reference evidence="2" key="1">
    <citation type="journal article" date="2015" name="Nat. Genet.">
        <title>The genome and transcriptome of the zoonotic hookworm Ancylostoma ceylanicum identify infection-specific gene families.</title>
        <authorList>
            <person name="Schwarz E.M."/>
            <person name="Hu Y."/>
            <person name="Antoshechkin I."/>
            <person name="Miller M.M."/>
            <person name="Sternberg P.W."/>
            <person name="Aroian R.V."/>
        </authorList>
    </citation>
    <scope>NUCLEOTIDE SEQUENCE</scope>
    <source>
        <strain evidence="2">HY135</strain>
    </source>
</reference>
<accession>A0A016VJ65</accession>
<comment type="caution">
    <text evidence="1">The sequence shown here is derived from an EMBL/GenBank/DDBJ whole genome shotgun (WGS) entry which is preliminary data.</text>
</comment>
<protein>
    <submittedName>
        <fullName evidence="1">Uncharacterized protein</fullName>
    </submittedName>
</protein>
<name>A0A016VJ65_9BILA</name>
<keyword evidence="2" id="KW-1185">Reference proteome</keyword>
<proteinExistence type="predicted"/>
<gene>
    <name evidence="1" type="primary">Acey_s0008.g10</name>
    <name evidence="1" type="ORF">Y032_0008g10</name>
</gene>
<evidence type="ECO:0000313" key="1">
    <source>
        <dbReference type="EMBL" id="EYC27639.1"/>
    </source>
</evidence>
<evidence type="ECO:0000313" key="2">
    <source>
        <dbReference type="Proteomes" id="UP000024635"/>
    </source>
</evidence>
<dbReference type="EMBL" id="JARK01001344">
    <property type="protein sequence ID" value="EYC27639.1"/>
    <property type="molecule type" value="Genomic_DNA"/>
</dbReference>
<sequence length="74" mass="8223">MFGTFGTLRPPATFGDYVGTLRPPATPTGLDSYGSKHNYIIYYGLTPFEFIDGRDGRRECASQSRLSTPLFPSR</sequence>
<dbReference type="Proteomes" id="UP000024635">
    <property type="component" value="Unassembled WGS sequence"/>
</dbReference>
<organism evidence="1 2">
    <name type="scientific">Ancylostoma ceylanicum</name>
    <dbReference type="NCBI Taxonomy" id="53326"/>
    <lineage>
        <taxon>Eukaryota</taxon>
        <taxon>Metazoa</taxon>
        <taxon>Ecdysozoa</taxon>
        <taxon>Nematoda</taxon>
        <taxon>Chromadorea</taxon>
        <taxon>Rhabditida</taxon>
        <taxon>Rhabditina</taxon>
        <taxon>Rhabditomorpha</taxon>
        <taxon>Strongyloidea</taxon>
        <taxon>Ancylostomatidae</taxon>
        <taxon>Ancylostomatinae</taxon>
        <taxon>Ancylostoma</taxon>
    </lineage>
</organism>
<dbReference type="AlphaFoldDB" id="A0A016VJ65"/>